<comment type="caution">
    <text evidence="1">The sequence shown here is derived from an EMBL/GenBank/DDBJ whole genome shotgun (WGS) entry which is preliminary data.</text>
</comment>
<accession>A0A1S1NYN0</accession>
<dbReference type="EMBL" id="MNAO01000204">
    <property type="protein sequence ID" value="OHV15833.1"/>
    <property type="molecule type" value="Genomic_DNA"/>
</dbReference>
<dbReference type="Proteomes" id="UP000180215">
    <property type="component" value="Unassembled WGS sequence"/>
</dbReference>
<proteinExistence type="predicted"/>
<protein>
    <submittedName>
        <fullName evidence="1">Uncharacterized protein</fullName>
    </submittedName>
</protein>
<gene>
    <name evidence="1" type="ORF">BK022_16160</name>
</gene>
<evidence type="ECO:0000313" key="1">
    <source>
        <dbReference type="EMBL" id="OHV15833.1"/>
    </source>
</evidence>
<dbReference type="AlphaFoldDB" id="A0A1S1NYN0"/>
<reference evidence="1 2" key="1">
    <citation type="submission" date="2016-10" db="EMBL/GenBank/DDBJ databases">
        <title>Draft genome sequence of Methylobacterium extorquens CP3, a seed endophyte of Crotalaria pumila with plant growth-promoting and metal tolerance properties.</title>
        <authorList>
            <person name="Sanchez-Lopez A.S."/>
            <person name="Van Hamme J.D."/>
            <person name="Thijs S."/>
            <person name="Mcammond B.M."/>
            <person name="Stevens V."/>
            <person name="Gonzalez-Chavez M.D.C."/>
            <person name="Vangronsveld J."/>
        </authorList>
    </citation>
    <scope>NUCLEOTIDE SEQUENCE [LARGE SCALE GENOMIC DNA]</scope>
    <source>
        <strain evidence="1 2">CP3</strain>
    </source>
</reference>
<evidence type="ECO:0000313" key="2">
    <source>
        <dbReference type="Proteomes" id="UP000180215"/>
    </source>
</evidence>
<sequence>MSRVAPYSTQDTAQAAKWLDYVADSFAGISGTAARIGAIQEAIDKLERRELIGPAVASLLAEIFDVPHCAALELA</sequence>
<name>A0A1S1NYN0_METEX</name>
<organism evidence="1 2">
    <name type="scientific">Methylorubrum extorquens</name>
    <name type="common">Methylobacterium dichloromethanicum</name>
    <name type="synonym">Methylobacterium extorquens</name>
    <dbReference type="NCBI Taxonomy" id="408"/>
    <lineage>
        <taxon>Bacteria</taxon>
        <taxon>Pseudomonadati</taxon>
        <taxon>Pseudomonadota</taxon>
        <taxon>Alphaproteobacteria</taxon>
        <taxon>Hyphomicrobiales</taxon>
        <taxon>Methylobacteriaceae</taxon>
        <taxon>Methylorubrum</taxon>
    </lineage>
</organism>